<dbReference type="PANTHER" id="PTHR11835:SF42">
    <property type="entry name" value="ISOCITRATE DEHYDROGENASE [NAD] SUBUNIT BETA, MITOCHONDRIAL"/>
    <property type="match status" value="1"/>
</dbReference>
<protein>
    <recommendedName>
        <fullName evidence="4">Isopropylmalate dehydrogenase-like domain-containing protein</fullName>
    </recommendedName>
</protein>
<dbReference type="GO" id="GO:0005739">
    <property type="term" value="C:mitochondrion"/>
    <property type="evidence" value="ECO:0007669"/>
    <property type="project" value="TreeGrafter"/>
</dbReference>
<keyword evidence="2" id="KW-0816">Tricarboxylic acid cycle</keyword>
<keyword evidence="3" id="KW-0809">Transit peptide</keyword>
<dbReference type="AlphaFoldDB" id="A0A8S1J3T1"/>
<gene>
    <name evidence="5" type="ORF">OSTQU699_LOCUS5791</name>
</gene>
<evidence type="ECO:0000256" key="1">
    <source>
        <dbReference type="ARBA" id="ARBA00007769"/>
    </source>
</evidence>
<evidence type="ECO:0000259" key="4">
    <source>
        <dbReference type="SMART" id="SM01329"/>
    </source>
</evidence>
<dbReference type="InterPro" id="IPR024084">
    <property type="entry name" value="IsoPropMal-DH-like_dom"/>
</dbReference>
<name>A0A8S1J3T1_9CHLO</name>
<evidence type="ECO:0000313" key="5">
    <source>
        <dbReference type="EMBL" id="CAD7700432.1"/>
    </source>
</evidence>
<dbReference type="Gene3D" id="3.40.718.10">
    <property type="entry name" value="Isopropylmalate Dehydrogenase"/>
    <property type="match status" value="1"/>
</dbReference>
<dbReference type="OrthoDB" id="10261637at2759"/>
<feature type="domain" description="Isopropylmalate dehydrogenase-like" evidence="4">
    <location>
        <begin position="41"/>
        <end position="374"/>
    </location>
</feature>
<dbReference type="InterPro" id="IPR004434">
    <property type="entry name" value="Isocitrate_DH_NAD"/>
</dbReference>
<dbReference type="SUPFAM" id="SSF53659">
    <property type="entry name" value="Isocitrate/Isopropylmalate dehydrogenase-like"/>
    <property type="match status" value="1"/>
</dbReference>
<dbReference type="GO" id="GO:0006099">
    <property type="term" value="P:tricarboxylic acid cycle"/>
    <property type="evidence" value="ECO:0007669"/>
    <property type="project" value="UniProtKB-KW"/>
</dbReference>
<comment type="similarity">
    <text evidence="1">Belongs to the isocitrate and isopropylmalate dehydrogenases family.</text>
</comment>
<accession>A0A8S1J3T1</accession>
<dbReference type="GO" id="GO:0006102">
    <property type="term" value="P:isocitrate metabolic process"/>
    <property type="evidence" value="ECO:0007669"/>
    <property type="project" value="TreeGrafter"/>
</dbReference>
<organism evidence="5 6">
    <name type="scientific">Ostreobium quekettii</name>
    <dbReference type="NCBI Taxonomy" id="121088"/>
    <lineage>
        <taxon>Eukaryota</taxon>
        <taxon>Viridiplantae</taxon>
        <taxon>Chlorophyta</taxon>
        <taxon>core chlorophytes</taxon>
        <taxon>Ulvophyceae</taxon>
        <taxon>TCBD clade</taxon>
        <taxon>Bryopsidales</taxon>
        <taxon>Ostreobineae</taxon>
        <taxon>Ostreobiaceae</taxon>
        <taxon>Ostreobium</taxon>
    </lineage>
</organism>
<proteinExistence type="inferred from homology"/>
<dbReference type="Pfam" id="PF00180">
    <property type="entry name" value="Iso_dh"/>
    <property type="match status" value="1"/>
</dbReference>
<keyword evidence="6" id="KW-1185">Reference proteome</keyword>
<sequence length="379" mass="41049">MLRRAASRLSRGAVSSPWPSAVQARGLMAYVPSPGDGAAKKVTLIPGDGVGPELCDKAVVPLIEALGAPIEWERFDDISGANEHGEPHEEVPAHVVESIRRNHVCLKGVLYTPLSKTNTSTQSLNVQLRKQLDLSVNLIHGFSIPGIKTRFDDIDIVVIRENTEGEYSGLEHEVVPGVVESLKVITEKKSLRTAEYAFEFAFLNSRKSVTAVHKANIMKVGDGEFLKACRTVAERYPSINYNEMIVDNTCMQLVSRPHQFDVMVTPNLYGNLVCNIVAGLCGGVGLCPGSNIGDGVAVFEQGARHVAKDLTGSGMGNPTALLLSAVMMLRHVKLYNFSDKLEEAIMQVYEDADMTKLPRDVGGTANTETFTNAVASKLS</sequence>
<dbReference type="NCBIfam" id="TIGR00175">
    <property type="entry name" value="mito_nad_idh"/>
    <property type="match status" value="1"/>
</dbReference>
<evidence type="ECO:0000256" key="3">
    <source>
        <dbReference type="ARBA" id="ARBA00022946"/>
    </source>
</evidence>
<dbReference type="Proteomes" id="UP000708148">
    <property type="component" value="Unassembled WGS sequence"/>
</dbReference>
<dbReference type="EMBL" id="CAJHUC010001263">
    <property type="protein sequence ID" value="CAD7700432.1"/>
    <property type="molecule type" value="Genomic_DNA"/>
</dbReference>
<dbReference type="PANTHER" id="PTHR11835">
    <property type="entry name" value="DECARBOXYLATING DEHYDROGENASES-ISOCITRATE, ISOPROPYLMALATE, TARTRATE"/>
    <property type="match status" value="1"/>
</dbReference>
<dbReference type="SMART" id="SM01329">
    <property type="entry name" value="Iso_dh"/>
    <property type="match status" value="1"/>
</dbReference>
<dbReference type="GO" id="GO:0004449">
    <property type="term" value="F:isocitrate dehydrogenase (NAD+) activity"/>
    <property type="evidence" value="ECO:0007669"/>
    <property type="project" value="TreeGrafter"/>
</dbReference>
<evidence type="ECO:0000313" key="6">
    <source>
        <dbReference type="Proteomes" id="UP000708148"/>
    </source>
</evidence>
<reference evidence="5" key="1">
    <citation type="submission" date="2020-12" db="EMBL/GenBank/DDBJ databases">
        <authorList>
            <person name="Iha C."/>
        </authorList>
    </citation>
    <scope>NUCLEOTIDE SEQUENCE</scope>
</reference>
<comment type="caution">
    <text evidence="5">The sequence shown here is derived from an EMBL/GenBank/DDBJ whole genome shotgun (WGS) entry which is preliminary data.</text>
</comment>
<evidence type="ECO:0000256" key="2">
    <source>
        <dbReference type="ARBA" id="ARBA00022532"/>
    </source>
</evidence>